<dbReference type="EMBL" id="AZHD01000007">
    <property type="protein sequence ID" value="OAA62006.1"/>
    <property type="molecule type" value="Genomic_DNA"/>
</dbReference>
<dbReference type="PANTHER" id="PTHR37563:SF2">
    <property type="entry name" value="PHYTANOYL-COA DIOXYGENASE FAMILY PROTEIN (AFU_ORTHOLOGUE AFUA_2G03330)"/>
    <property type="match status" value="1"/>
</dbReference>
<dbReference type="OrthoDB" id="407832at2759"/>
<dbReference type="InterPro" id="IPR051961">
    <property type="entry name" value="Fungal_Metabolite_Diox"/>
</dbReference>
<dbReference type="SUPFAM" id="SSF51197">
    <property type="entry name" value="Clavaminate synthase-like"/>
    <property type="match status" value="1"/>
</dbReference>
<gene>
    <name evidence="1" type="ORF">SPI_04865</name>
</gene>
<dbReference type="AlphaFoldDB" id="A0A167UXJ1"/>
<dbReference type="InterPro" id="IPR008775">
    <property type="entry name" value="Phytyl_CoA_dOase-like"/>
</dbReference>
<keyword evidence="1" id="KW-0560">Oxidoreductase</keyword>
<protein>
    <submittedName>
        <fullName evidence="1">Phytanoyl-CoA dioxygenase</fullName>
    </submittedName>
</protein>
<dbReference type="PANTHER" id="PTHR37563">
    <property type="entry name" value="PHYTANOYL-COA DIOXYGENASE FAMILY PROTEIN (AFU_ORTHOLOGUE AFUA_2G03330)"/>
    <property type="match status" value="1"/>
</dbReference>
<comment type="caution">
    <text evidence="1">The sequence shown here is derived from an EMBL/GenBank/DDBJ whole genome shotgun (WGS) entry which is preliminary data.</text>
</comment>
<dbReference type="Pfam" id="PF05721">
    <property type="entry name" value="PhyH"/>
    <property type="match status" value="1"/>
</dbReference>
<organism evidence="1 2">
    <name type="scientific">Niveomyces insectorum RCEF 264</name>
    <dbReference type="NCBI Taxonomy" id="1081102"/>
    <lineage>
        <taxon>Eukaryota</taxon>
        <taxon>Fungi</taxon>
        <taxon>Dikarya</taxon>
        <taxon>Ascomycota</taxon>
        <taxon>Pezizomycotina</taxon>
        <taxon>Sordariomycetes</taxon>
        <taxon>Hypocreomycetidae</taxon>
        <taxon>Hypocreales</taxon>
        <taxon>Cordycipitaceae</taxon>
        <taxon>Niveomyces</taxon>
    </lineage>
</organism>
<evidence type="ECO:0000313" key="1">
    <source>
        <dbReference type="EMBL" id="OAA62006.1"/>
    </source>
</evidence>
<keyword evidence="2" id="KW-1185">Reference proteome</keyword>
<proteinExistence type="predicted"/>
<sequence>MSPSVASKPEREYRDGALVPKVNLRENPAVIRLTNEELFTGVTEAETIQVALQYFHQDGFVCLENAIPDEIVDKLYDQMNADNVKYVNSKHARYIQGEAVKNMSQKMPLTDEHVTEEIYANKHLMSVLENILGPRPELRFVSSNVALGGATMRQAIHADSWHAVPDMPFGIVVNIFLNDTYPENGATQVWLGTHEHQRRDQHINDHSAWIREDRFQERAKVRPPLQPTLRKGTICIRDLRLWHSGMPNHTDKPRIMTSVDYFAQWYRCPMRVGFPRHLKAKMEKWDKVSLAGVDWIDDDVDYLTIPYTLNLTQDPASYKIQTEKGTQDKRARETGVYLADAIPNEHNWYFGPKETKAVA</sequence>
<reference evidence="1 2" key="1">
    <citation type="journal article" date="2016" name="Genome Biol. Evol.">
        <title>Divergent and convergent evolution of fungal pathogenicity.</title>
        <authorList>
            <person name="Shang Y."/>
            <person name="Xiao G."/>
            <person name="Zheng P."/>
            <person name="Cen K."/>
            <person name="Zhan S."/>
            <person name="Wang C."/>
        </authorList>
    </citation>
    <scope>NUCLEOTIDE SEQUENCE [LARGE SCALE GENOMIC DNA]</scope>
    <source>
        <strain evidence="1 2">RCEF 264</strain>
    </source>
</reference>
<accession>A0A167UXJ1</accession>
<dbReference type="Proteomes" id="UP000076874">
    <property type="component" value="Unassembled WGS sequence"/>
</dbReference>
<dbReference type="GO" id="GO:0051213">
    <property type="term" value="F:dioxygenase activity"/>
    <property type="evidence" value="ECO:0007669"/>
    <property type="project" value="UniProtKB-KW"/>
</dbReference>
<dbReference type="Gene3D" id="2.60.120.620">
    <property type="entry name" value="q2cbj1_9rhob like domain"/>
    <property type="match status" value="1"/>
</dbReference>
<evidence type="ECO:0000313" key="2">
    <source>
        <dbReference type="Proteomes" id="UP000076874"/>
    </source>
</evidence>
<keyword evidence="1" id="KW-0223">Dioxygenase</keyword>
<name>A0A167UXJ1_9HYPO</name>